<dbReference type="InterPro" id="IPR057326">
    <property type="entry name" value="KR_dom"/>
</dbReference>
<comment type="pathway">
    <text evidence="2 14">Lipid metabolism; fatty acid biosynthesis.</text>
</comment>
<dbReference type="PANTHER" id="PTHR42879:SF2">
    <property type="entry name" value="3-OXOACYL-[ACYL-CARRIER-PROTEIN] REDUCTASE FABG"/>
    <property type="match status" value="1"/>
</dbReference>
<evidence type="ECO:0000313" key="17">
    <source>
        <dbReference type="Proteomes" id="UP000886757"/>
    </source>
</evidence>
<keyword evidence="6 13" id="KW-0521">NADP</keyword>
<feature type="binding site" evidence="13">
    <location>
        <begin position="154"/>
        <end position="158"/>
    </location>
    <ligand>
        <name>NADP(+)</name>
        <dbReference type="ChEBI" id="CHEBI:58349"/>
    </ligand>
</feature>
<feature type="domain" description="Ketoreductase" evidence="15">
    <location>
        <begin position="5"/>
        <end position="185"/>
    </location>
</feature>
<evidence type="ECO:0000256" key="1">
    <source>
        <dbReference type="ARBA" id="ARBA00002607"/>
    </source>
</evidence>
<comment type="catalytic activity">
    <reaction evidence="11 14">
        <text>a (3R)-hydroxyacyl-[ACP] + NADP(+) = a 3-oxoacyl-[ACP] + NADPH + H(+)</text>
        <dbReference type="Rhea" id="RHEA:17397"/>
        <dbReference type="Rhea" id="RHEA-COMP:9916"/>
        <dbReference type="Rhea" id="RHEA-COMP:9945"/>
        <dbReference type="ChEBI" id="CHEBI:15378"/>
        <dbReference type="ChEBI" id="CHEBI:57783"/>
        <dbReference type="ChEBI" id="CHEBI:58349"/>
        <dbReference type="ChEBI" id="CHEBI:78776"/>
        <dbReference type="ChEBI" id="CHEBI:78827"/>
        <dbReference type="EC" id="1.1.1.100"/>
    </reaction>
</comment>
<evidence type="ECO:0000256" key="13">
    <source>
        <dbReference type="PIRSR" id="PIRSR611284-2"/>
    </source>
</evidence>
<keyword evidence="8 14" id="KW-0443">Lipid metabolism</keyword>
<evidence type="ECO:0000256" key="8">
    <source>
        <dbReference type="ARBA" id="ARBA00023098"/>
    </source>
</evidence>
<dbReference type="GO" id="GO:0008202">
    <property type="term" value="P:steroid metabolic process"/>
    <property type="evidence" value="ECO:0007669"/>
    <property type="project" value="UniProtKB-KW"/>
</dbReference>
<sequence>MLENKTALVTGAGRGIGRAIALALAEYGADVAVNYSGSREQAEETVRRITEMGRKAVAIQADVSKEEDCVRMFAQAEEALGPVDILVNNAGITRDGLAVRMSGEDFEKVLDVNLKGAFYCMKLAAKGMMKRRYGRIVSISSISGVKGNAGQINYCAAKAGIIGMTKSLARELAPRGITVNAIAPGYIESDMTAVLPDKVKESVLSQVPLGRMGKPEEIAQAAAFLASDRAAYITGQTLLVDGGMGI</sequence>
<dbReference type="InterPro" id="IPR050259">
    <property type="entry name" value="SDR"/>
</dbReference>
<dbReference type="NCBIfam" id="NF004198">
    <property type="entry name" value="PRK05653.1-3"/>
    <property type="match status" value="1"/>
</dbReference>
<dbReference type="PRINTS" id="PR00081">
    <property type="entry name" value="GDHRDH"/>
</dbReference>
<dbReference type="GO" id="GO:0004316">
    <property type="term" value="F:3-oxoacyl-[acyl-carrier-protein] reductase (NADPH) activity"/>
    <property type="evidence" value="ECO:0007669"/>
    <property type="project" value="UniProtKB-UniRule"/>
</dbReference>
<dbReference type="InterPro" id="IPR011284">
    <property type="entry name" value="3oxo_ACP_reduc"/>
</dbReference>
<accession>A0A9D1ADD8</accession>
<keyword evidence="5 14" id="KW-0276">Fatty acid metabolism</keyword>
<feature type="binding site" evidence="13">
    <location>
        <begin position="11"/>
        <end position="14"/>
    </location>
    <ligand>
        <name>NADP(+)</name>
        <dbReference type="ChEBI" id="CHEBI:58349"/>
    </ligand>
</feature>
<dbReference type="Pfam" id="PF13561">
    <property type="entry name" value="adh_short_C2"/>
    <property type="match status" value="1"/>
</dbReference>
<dbReference type="PANTHER" id="PTHR42879">
    <property type="entry name" value="3-OXOACYL-(ACYL-CARRIER-PROTEIN) REDUCTASE"/>
    <property type="match status" value="1"/>
</dbReference>
<dbReference type="InterPro" id="IPR020904">
    <property type="entry name" value="Sc_DH/Rdtase_CS"/>
</dbReference>
<comment type="subunit">
    <text evidence="14">Homotetramer.</text>
</comment>
<dbReference type="SUPFAM" id="SSF51735">
    <property type="entry name" value="NAD(P)-binding Rossmann-fold domains"/>
    <property type="match status" value="1"/>
</dbReference>
<feature type="binding site" evidence="13">
    <location>
        <position position="89"/>
    </location>
    <ligand>
        <name>NADP(+)</name>
        <dbReference type="ChEBI" id="CHEBI:58349"/>
    </ligand>
</feature>
<evidence type="ECO:0000256" key="14">
    <source>
        <dbReference type="RuleBase" id="RU366074"/>
    </source>
</evidence>
<keyword evidence="9 14" id="KW-0275">Fatty acid biosynthesis</keyword>
<protein>
    <recommendedName>
        <fullName evidence="14">3-oxoacyl-[acyl-carrier-protein] reductase</fullName>
        <ecNumber evidence="14">1.1.1.100</ecNumber>
    </recommendedName>
</protein>
<feature type="binding site" evidence="13">
    <location>
        <position position="187"/>
    </location>
    <ligand>
        <name>NADP(+)</name>
        <dbReference type="ChEBI" id="CHEBI:58349"/>
    </ligand>
</feature>
<dbReference type="InterPro" id="IPR036291">
    <property type="entry name" value="NAD(P)-bd_dom_sf"/>
</dbReference>
<evidence type="ECO:0000256" key="5">
    <source>
        <dbReference type="ARBA" id="ARBA00022832"/>
    </source>
</evidence>
<dbReference type="PRINTS" id="PR00080">
    <property type="entry name" value="SDRFAMILY"/>
</dbReference>
<dbReference type="EC" id="1.1.1.100" evidence="14"/>
<keyword evidence="4 14" id="KW-0444">Lipid biosynthesis</keyword>
<dbReference type="AlphaFoldDB" id="A0A9D1ADD8"/>
<comment type="similarity">
    <text evidence="3 14">Belongs to the short-chain dehydrogenases/reductases (SDR) family.</text>
</comment>
<reference evidence="16" key="1">
    <citation type="submission" date="2020-10" db="EMBL/GenBank/DDBJ databases">
        <authorList>
            <person name="Gilroy R."/>
        </authorList>
    </citation>
    <scope>NUCLEOTIDE SEQUENCE</scope>
    <source>
        <strain evidence="16">ChiSjej4B22-8148</strain>
    </source>
</reference>
<comment type="function">
    <text evidence="1 14">Catalyzes the NADPH-dependent reduction of beta-ketoacyl-ACP substrates to beta-hydroxyacyl-ACP products, the first reductive step in the elongation cycle of fatty acid biosynthesis.</text>
</comment>
<dbReference type="InterPro" id="IPR002347">
    <property type="entry name" value="SDR_fam"/>
</dbReference>
<gene>
    <name evidence="16" type="primary">fabG</name>
    <name evidence="16" type="ORF">IAB31_08385</name>
</gene>
<organism evidence="16 17">
    <name type="scientific">Candidatus Choladousia intestinavium</name>
    <dbReference type="NCBI Taxonomy" id="2840727"/>
    <lineage>
        <taxon>Bacteria</taxon>
        <taxon>Bacillati</taxon>
        <taxon>Bacillota</taxon>
        <taxon>Clostridia</taxon>
        <taxon>Lachnospirales</taxon>
        <taxon>Lachnospiraceae</taxon>
        <taxon>Lachnospiraceae incertae sedis</taxon>
        <taxon>Candidatus Choladousia</taxon>
    </lineage>
</organism>
<dbReference type="NCBIfam" id="NF005559">
    <property type="entry name" value="PRK07231.1"/>
    <property type="match status" value="1"/>
</dbReference>
<dbReference type="PROSITE" id="PS00061">
    <property type="entry name" value="ADH_SHORT"/>
    <property type="match status" value="1"/>
</dbReference>
<evidence type="ECO:0000313" key="16">
    <source>
        <dbReference type="EMBL" id="HIR13924.1"/>
    </source>
</evidence>
<evidence type="ECO:0000256" key="10">
    <source>
        <dbReference type="ARBA" id="ARBA00023221"/>
    </source>
</evidence>
<dbReference type="NCBIfam" id="TIGR01830">
    <property type="entry name" value="3oxo_ACP_reduc"/>
    <property type="match status" value="1"/>
</dbReference>
<evidence type="ECO:0000256" key="9">
    <source>
        <dbReference type="ARBA" id="ARBA00023160"/>
    </source>
</evidence>
<evidence type="ECO:0000256" key="2">
    <source>
        <dbReference type="ARBA" id="ARBA00005194"/>
    </source>
</evidence>
<proteinExistence type="inferred from homology"/>
<dbReference type="FunFam" id="3.40.50.720:FF:000037">
    <property type="entry name" value="3-oxoacyl-[acyl-carrier-protein] reductase FabG"/>
    <property type="match status" value="1"/>
</dbReference>
<dbReference type="SMART" id="SM00822">
    <property type="entry name" value="PKS_KR"/>
    <property type="match status" value="1"/>
</dbReference>
<evidence type="ECO:0000256" key="11">
    <source>
        <dbReference type="ARBA" id="ARBA00048508"/>
    </source>
</evidence>
<dbReference type="EMBL" id="DVGK01000095">
    <property type="protein sequence ID" value="HIR13924.1"/>
    <property type="molecule type" value="Genomic_DNA"/>
</dbReference>
<evidence type="ECO:0000256" key="6">
    <source>
        <dbReference type="ARBA" id="ARBA00022857"/>
    </source>
</evidence>
<dbReference type="NCBIfam" id="NF004199">
    <property type="entry name" value="PRK05653.1-4"/>
    <property type="match status" value="1"/>
</dbReference>
<feature type="active site" description="Proton acceptor" evidence="12">
    <location>
        <position position="154"/>
    </location>
</feature>
<evidence type="ECO:0000259" key="15">
    <source>
        <dbReference type="SMART" id="SM00822"/>
    </source>
</evidence>
<dbReference type="GO" id="GO:0051287">
    <property type="term" value="F:NAD binding"/>
    <property type="evidence" value="ECO:0007669"/>
    <property type="project" value="UniProtKB-UniRule"/>
</dbReference>
<dbReference type="CDD" id="cd05333">
    <property type="entry name" value="BKR_SDR_c"/>
    <property type="match status" value="1"/>
</dbReference>
<dbReference type="Gene3D" id="3.40.50.720">
    <property type="entry name" value="NAD(P)-binding Rossmann-like Domain"/>
    <property type="match status" value="1"/>
</dbReference>
<evidence type="ECO:0000256" key="3">
    <source>
        <dbReference type="ARBA" id="ARBA00006484"/>
    </source>
</evidence>
<evidence type="ECO:0000256" key="7">
    <source>
        <dbReference type="ARBA" id="ARBA00023002"/>
    </source>
</evidence>
<keyword evidence="7 14" id="KW-0560">Oxidoreductase</keyword>
<evidence type="ECO:0000256" key="4">
    <source>
        <dbReference type="ARBA" id="ARBA00022516"/>
    </source>
</evidence>
<dbReference type="GO" id="GO:0006633">
    <property type="term" value="P:fatty acid biosynthetic process"/>
    <property type="evidence" value="ECO:0007669"/>
    <property type="project" value="UniProtKB-KW"/>
</dbReference>
<dbReference type="NCBIfam" id="NF009466">
    <property type="entry name" value="PRK12826.1-2"/>
    <property type="match status" value="1"/>
</dbReference>
<reference evidence="16" key="2">
    <citation type="journal article" date="2021" name="PeerJ">
        <title>Extensive microbial diversity within the chicken gut microbiome revealed by metagenomics and culture.</title>
        <authorList>
            <person name="Gilroy R."/>
            <person name="Ravi A."/>
            <person name="Getino M."/>
            <person name="Pursley I."/>
            <person name="Horton D.L."/>
            <person name="Alikhan N.F."/>
            <person name="Baker D."/>
            <person name="Gharbi K."/>
            <person name="Hall N."/>
            <person name="Watson M."/>
            <person name="Adriaenssens E.M."/>
            <person name="Foster-Nyarko E."/>
            <person name="Jarju S."/>
            <person name="Secka A."/>
            <person name="Antonio M."/>
            <person name="Oren A."/>
            <person name="Chaudhuri R.R."/>
            <person name="La Ragione R."/>
            <person name="Hildebrand F."/>
            <person name="Pallen M.J."/>
        </authorList>
    </citation>
    <scope>NUCLEOTIDE SEQUENCE</scope>
    <source>
        <strain evidence="16">ChiSjej4B22-8148</strain>
    </source>
</reference>
<evidence type="ECO:0000256" key="12">
    <source>
        <dbReference type="PIRSR" id="PIRSR611284-1"/>
    </source>
</evidence>
<comment type="caution">
    <text evidence="16">The sequence shown here is derived from an EMBL/GenBank/DDBJ whole genome shotgun (WGS) entry which is preliminary data.</text>
</comment>
<keyword evidence="10" id="KW-0753">Steroid metabolism</keyword>
<dbReference type="Proteomes" id="UP000886757">
    <property type="component" value="Unassembled WGS sequence"/>
</dbReference>
<name>A0A9D1ADD8_9FIRM</name>